<sequence>MTSSGSRTDATRILANASTRSFPEDMTTTGHFFDTHKCVHGNHPKKIMQGPTALRLPAPSIYLDGFISVIDLETLTGTQAPYFVHTEKENRKHKTSQRNTQELTSSKQARTELSTPVPLRSEFADVPRFSKITFTFAKVSILNDGAVNIEFPDLNDHKRLTTFTYLLQDAPFNQGKTQKVILILDGLSWVAKRFFNIGAG</sequence>
<accession>A0AAD7DNL8</accession>
<feature type="compositionally biased region" description="Polar residues" evidence="1">
    <location>
        <begin position="97"/>
        <end position="114"/>
    </location>
</feature>
<comment type="caution">
    <text evidence="2">The sequence shown here is derived from an EMBL/GenBank/DDBJ whole genome shotgun (WGS) entry which is preliminary data.</text>
</comment>
<dbReference type="EMBL" id="JARKIE010000044">
    <property type="protein sequence ID" value="KAJ7693857.1"/>
    <property type="molecule type" value="Genomic_DNA"/>
</dbReference>
<organism evidence="2 3">
    <name type="scientific">Mycena rosella</name>
    <name type="common">Pink bonnet</name>
    <name type="synonym">Agaricus rosellus</name>
    <dbReference type="NCBI Taxonomy" id="1033263"/>
    <lineage>
        <taxon>Eukaryota</taxon>
        <taxon>Fungi</taxon>
        <taxon>Dikarya</taxon>
        <taxon>Basidiomycota</taxon>
        <taxon>Agaricomycotina</taxon>
        <taxon>Agaricomycetes</taxon>
        <taxon>Agaricomycetidae</taxon>
        <taxon>Agaricales</taxon>
        <taxon>Marasmiineae</taxon>
        <taxon>Mycenaceae</taxon>
        <taxon>Mycena</taxon>
    </lineage>
</organism>
<evidence type="ECO:0000256" key="1">
    <source>
        <dbReference type="SAM" id="MobiDB-lite"/>
    </source>
</evidence>
<feature type="region of interest" description="Disordered" evidence="1">
    <location>
        <begin position="87"/>
        <end position="114"/>
    </location>
</feature>
<reference evidence="2" key="1">
    <citation type="submission" date="2023-03" db="EMBL/GenBank/DDBJ databases">
        <title>Massive genome expansion in bonnet fungi (Mycena s.s.) driven by repeated elements and novel gene families across ecological guilds.</title>
        <authorList>
            <consortium name="Lawrence Berkeley National Laboratory"/>
            <person name="Harder C.B."/>
            <person name="Miyauchi S."/>
            <person name="Viragh M."/>
            <person name="Kuo A."/>
            <person name="Thoen E."/>
            <person name="Andreopoulos B."/>
            <person name="Lu D."/>
            <person name="Skrede I."/>
            <person name="Drula E."/>
            <person name="Henrissat B."/>
            <person name="Morin E."/>
            <person name="Kohler A."/>
            <person name="Barry K."/>
            <person name="LaButti K."/>
            <person name="Morin E."/>
            <person name="Salamov A."/>
            <person name="Lipzen A."/>
            <person name="Mereny Z."/>
            <person name="Hegedus B."/>
            <person name="Baldrian P."/>
            <person name="Stursova M."/>
            <person name="Weitz H."/>
            <person name="Taylor A."/>
            <person name="Grigoriev I.V."/>
            <person name="Nagy L.G."/>
            <person name="Martin F."/>
            <person name="Kauserud H."/>
        </authorList>
    </citation>
    <scope>NUCLEOTIDE SEQUENCE</scope>
    <source>
        <strain evidence="2">CBHHK067</strain>
    </source>
</reference>
<name>A0AAD7DNL8_MYCRO</name>
<keyword evidence="3" id="KW-1185">Reference proteome</keyword>
<dbReference type="Proteomes" id="UP001221757">
    <property type="component" value="Unassembled WGS sequence"/>
</dbReference>
<protein>
    <submittedName>
        <fullName evidence="2">Uncharacterized protein</fullName>
    </submittedName>
</protein>
<evidence type="ECO:0000313" key="2">
    <source>
        <dbReference type="EMBL" id="KAJ7693857.1"/>
    </source>
</evidence>
<evidence type="ECO:0000313" key="3">
    <source>
        <dbReference type="Proteomes" id="UP001221757"/>
    </source>
</evidence>
<gene>
    <name evidence="2" type="ORF">B0H17DRAFT_1132243</name>
</gene>
<proteinExistence type="predicted"/>
<dbReference type="AlphaFoldDB" id="A0AAD7DNL8"/>